<dbReference type="SUPFAM" id="SSF89550">
    <property type="entry name" value="PHP domain-like"/>
    <property type="match status" value="1"/>
</dbReference>
<dbReference type="STRING" id="485915.Dret_1989"/>
<dbReference type="CDD" id="cd07432">
    <property type="entry name" value="PHP_HisPPase"/>
    <property type="match status" value="1"/>
</dbReference>
<accession>C8X4Q0</accession>
<dbReference type="Pfam" id="PF13439">
    <property type="entry name" value="Glyco_transf_4"/>
    <property type="match status" value="1"/>
</dbReference>
<dbReference type="EMBL" id="CP001734">
    <property type="protein sequence ID" value="ACV69273.1"/>
    <property type="molecule type" value="Genomic_DNA"/>
</dbReference>
<dbReference type="Pfam" id="PF00534">
    <property type="entry name" value="Glycos_transf_1"/>
    <property type="match status" value="1"/>
</dbReference>
<dbReference type="PANTHER" id="PTHR45947">
    <property type="entry name" value="SULFOQUINOVOSYL TRANSFERASE SQD2"/>
    <property type="match status" value="1"/>
</dbReference>
<sequence>MSASMQCDLHVHSKFSKRPSQWILQKINCPESFTEPKRLYDIARQRGMDLVTITDHNTLAGSLEIAHLDNTFVSEEITTYFPEDRCKLHVLAYHVTEAQHEDISRLRDNVFDLVPYLREQAIFHVLAHPLFAVNDRLTLDHVEQTLLLFKYFEINGARDASLNVALRHILDNLTPERIEHLAEKHDLAPLPKRPWEKYYTGGSDDHSSLNIARTHTTVDGVTDLASFWAGVEAGQTRINDIASKPQTMAHNLYGIAYQFYRSKFNLGRHAGKDSLLQFADAALTTEEPVSCWWGKIGKVLSYKKATSRFFQSESPGIEDVLQREARQIIADDPRLQAMLKQNGQTGWDNEDKWYEFVRQAASKVAHQFGDSILDSLTRAKLFNVFKVLGSAGSLYTLLAPYFVAYTMFSRDRLFSRECCEQLVPQAQAGEETPKVLAFTDTYDDVNGVALTLQMQVELARQTDKDLSIVTCGAQAKDEGVIDFDPIGTFQLDEYPELAMTYPPFLEMLDYCFENGVTHLHACTPGPVGLAALGVAKILHLPIYGTYHTAFPQYMAELTGDTGMEDMTWKYMTWFYNQMDLVYVPSKATGDELAARGVEGDRLRTYPRGIDVERFHPQKRNGFWRSSYAISDEKVKLLYVGRISKEKNLTVLTQMFQELTARRADLPLELILVGDGPYLAEMRRELRGLPVTFTGVLHGEELAQAYASSDLFVFPSTTDTFGNVVLEAQASGIPVLVSDQGGPQENIDHGETGFIIPGAEPGEFARRVEALADDPERLRHMQRAARDAVADRSFTNAFLQSWHMFAPTREVPAEQTFATAS</sequence>
<dbReference type="Proteomes" id="UP000001052">
    <property type="component" value="Chromosome"/>
</dbReference>
<dbReference type="CDD" id="cd03814">
    <property type="entry name" value="GT4-like"/>
    <property type="match status" value="1"/>
</dbReference>
<dbReference type="eggNOG" id="COG0613">
    <property type="taxonomic scope" value="Bacteria"/>
</dbReference>
<reference evidence="4" key="1">
    <citation type="submission" date="2009-09" db="EMBL/GenBank/DDBJ databases">
        <title>The complete chromosome of Desulfohalobium retbaense DSM 5692.</title>
        <authorList>
            <consortium name="US DOE Joint Genome Institute (JGI-PGF)"/>
            <person name="Lucas S."/>
            <person name="Copeland A."/>
            <person name="Lapidus A."/>
            <person name="Glavina del Rio T."/>
            <person name="Dalin E."/>
            <person name="Tice H."/>
            <person name="Bruce D."/>
            <person name="Goodwin L."/>
            <person name="Pitluck S."/>
            <person name="Kyrpides N."/>
            <person name="Mavromatis K."/>
            <person name="Ivanova N."/>
            <person name="Mikhailova N."/>
            <person name="Munk A.C."/>
            <person name="Brettin T."/>
            <person name="Detter J.C."/>
            <person name="Han C."/>
            <person name="Tapia R."/>
            <person name="Larimer F."/>
            <person name="Land M."/>
            <person name="Hauser L."/>
            <person name="Markowitz V."/>
            <person name="Cheng J.-F."/>
            <person name="Hugenholtz P."/>
            <person name="Woyke T."/>
            <person name="Wu D."/>
            <person name="Spring S."/>
            <person name="Klenk H.-P."/>
            <person name="Eisen J.A."/>
        </authorList>
    </citation>
    <scope>NUCLEOTIDE SEQUENCE [LARGE SCALE GENOMIC DNA]</scope>
    <source>
        <strain evidence="4">DSM 5692</strain>
    </source>
</reference>
<dbReference type="GO" id="GO:0016757">
    <property type="term" value="F:glycosyltransferase activity"/>
    <property type="evidence" value="ECO:0007669"/>
    <property type="project" value="InterPro"/>
</dbReference>
<gene>
    <name evidence="3" type="ordered locus">Dret_1989</name>
</gene>
<dbReference type="Gene3D" id="3.40.50.2000">
    <property type="entry name" value="Glycogen Phosphorylase B"/>
    <property type="match status" value="2"/>
</dbReference>
<keyword evidence="3" id="KW-0808">Transferase</keyword>
<evidence type="ECO:0000313" key="3">
    <source>
        <dbReference type="EMBL" id="ACV69273.1"/>
    </source>
</evidence>
<dbReference type="InterPro" id="IPR001296">
    <property type="entry name" value="Glyco_trans_1"/>
</dbReference>
<evidence type="ECO:0000313" key="4">
    <source>
        <dbReference type="Proteomes" id="UP000001052"/>
    </source>
</evidence>
<proteinExistence type="predicted"/>
<feature type="domain" description="Glycosyl transferase family 1" evidence="1">
    <location>
        <begin position="623"/>
        <end position="786"/>
    </location>
</feature>
<dbReference type="RefSeq" id="WP_015752416.1">
    <property type="nucleotide sequence ID" value="NC_013223.1"/>
</dbReference>
<protein>
    <submittedName>
        <fullName evidence="3">Glycosyl transferase group 1</fullName>
    </submittedName>
</protein>
<name>C8X4Q0_DESRD</name>
<dbReference type="SUPFAM" id="SSF53756">
    <property type="entry name" value="UDP-Glycosyltransferase/glycogen phosphorylase"/>
    <property type="match status" value="1"/>
</dbReference>
<dbReference type="KEGG" id="drt:Dret_1989"/>
<organism evidence="3 4">
    <name type="scientific">Desulfohalobium retbaense (strain ATCC 49708 / DSM 5692 / JCM 16813 / HR100)</name>
    <dbReference type="NCBI Taxonomy" id="485915"/>
    <lineage>
        <taxon>Bacteria</taxon>
        <taxon>Pseudomonadati</taxon>
        <taxon>Thermodesulfobacteriota</taxon>
        <taxon>Desulfovibrionia</taxon>
        <taxon>Desulfovibrionales</taxon>
        <taxon>Desulfohalobiaceae</taxon>
        <taxon>Desulfohalobium</taxon>
    </lineage>
</organism>
<reference evidence="3 4" key="2">
    <citation type="journal article" date="2010" name="Stand. Genomic Sci.">
        <title>Complete genome sequence of Desulfohalobium retbaense type strain (HR(100)).</title>
        <authorList>
            <person name="Spring S."/>
            <person name="Nolan M."/>
            <person name="Lapidus A."/>
            <person name="Glavina Del Rio T."/>
            <person name="Copeland A."/>
            <person name="Tice H."/>
            <person name="Cheng J.F."/>
            <person name="Lucas S."/>
            <person name="Land M."/>
            <person name="Chen F."/>
            <person name="Bruce D."/>
            <person name="Goodwin L."/>
            <person name="Pitluck S."/>
            <person name="Ivanova N."/>
            <person name="Mavromatis K."/>
            <person name="Mikhailova N."/>
            <person name="Pati A."/>
            <person name="Chen A."/>
            <person name="Palaniappan K."/>
            <person name="Hauser L."/>
            <person name="Chang Y.J."/>
            <person name="Jeffries C.D."/>
            <person name="Munk C."/>
            <person name="Kiss H."/>
            <person name="Chain P."/>
            <person name="Han C."/>
            <person name="Brettin T."/>
            <person name="Detter J.C."/>
            <person name="Schuler E."/>
            <person name="Goker M."/>
            <person name="Rohde M."/>
            <person name="Bristow J."/>
            <person name="Eisen J.A."/>
            <person name="Markowitz V."/>
            <person name="Hugenholtz P."/>
            <person name="Kyrpides N.C."/>
            <person name="Klenk H.P."/>
        </authorList>
    </citation>
    <scope>NUCLEOTIDE SEQUENCE [LARGE SCALE GENOMIC DNA]</scope>
    <source>
        <strain evidence="3 4">DSM 5692</strain>
    </source>
</reference>
<dbReference type="eggNOG" id="COG0438">
    <property type="taxonomic scope" value="Bacteria"/>
</dbReference>
<dbReference type="InterPro" id="IPR050194">
    <property type="entry name" value="Glycosyltransferase_grp1"/>
</dbReference>
<dbReference type="PANTHER" id="PTHR45947:SF3">
    <property type="entry name" value="SULFOQUINOVOSYL TRANSFERASE SQD2"/>
    <property type="match status" value="1"/>
</dbReference>
<evidence type="ECO:0000259" key="1">
    <source>
        <dbReference type="Pfam" id="PF00534"/>
    </source>
</evidence>
<dbReference type="InterPro" id="IPR016195">
    <property type="entry name" value="Pol/histidinol_Pase-like"/>
</dbReference>
<keyword evidence="4" id="KW-1185">Reference proteome</keyword>
<dbReference type="InterPro" id="IPR028098">
    <property type="entry name" value="Glyco_trans_4-like_N"/>
</dbReference>
<dbReference type="AlphaFoldDB" id="C8X4Q0"/>
<evidence type="ECO:0000259" key="2">
    <source>
        <dbReference type="Pfam" id="PF13439"/>
    </source>
</evidence>
<dbReference type="CAZy" id="GT4">
    <property type="family name" value="Glycosyltransferase Family 4"/>
</dbReference>
<dbReference type="Gene3D" id="3.20.20.140">
    <property type="entry name" value="Metal-dependent hydrolases"/>
    <property type="match status" value="1"/>
</dbReference>
<dbReference type="HOGENOM" id="CLU_018859_0_0_7"/>
<feature type="domain" description="Glycosyltransferase subfamily 4-like N-terminal" evidence="2">
    <location>
        <begin position="447"/>
        <end position="613"/>
    </location>
</feature>